<dbReference type="InterPro" id="IPR036533">
    <property type="entry name" value="BAG_dom_sf"/>
</dbReference>
<evidence type="ECO:0000259" key="2">
    <source>
        <dbReference type="PROSITE" id="PS50053"/>
    </source>
</evidence>
<accession>A0AAV8R7J9</accession>
<dbReference type="Gene3D" id="3.10.20.90">
    <property type="entry name" value="Phosphatidylinositol 3-kinase Catalytic Subunit, Chain A, domain 1"/>
    <property type="match status" value="1"/>
</dbReference>
<dbReference type="InterPro" id="IPR029071">
    <property type="entry name" value="Ubiquitin-like_domsf"/>
</dbReference>
<dbReference type="GO" id="GO:0051087">
    <property type="term" value="F:protein-folding chaperone binding"/>
    <property type="evidence" value="ECO:0007669"/>
    <property type="project" value="InterPro"/>
</dbReference>
<evidence type="ECO:0000313" key="3">
    <source>
        <dbReference type="EMBL" id="KAJ8499943.1"/>
    </source>
</evidence>
<dbReference type="EMBL" id="JAQQAF010000003">
    <property type="protein sequence ID" value="KAJ8499943.1"/>
    <property type="molecule type" value="Genomic_DNA"/>
</dbReference>
<name>A0AAV8R7J9_ENSVE</name>
<dbReference type="Proteomes" id="UP001222027">
    <property type="component" value="Unassembled WGS sequence"/>
</dbReference>
<dbReference type="PROSITE" id="PS50053">
    <property type="entry name" value="UBIQUITIN_2"/>
    <property type="match status" value="1"/>
</dbReference>
<dbReference type="Pfam" id="PF00240">
    <property type="entry name" value="ubiquitin"/>
    <property type="match status" value="1"/>
</dbReference>
<dbReference type="PANTHER" id="PTHR12329:SF16">
    <property type="entry name" value="BAG FAMILY MOLECULAR CHAPERONE REGULATOR 1"/>
    <property type="match status" value="1"/>
</dbReference>
<dbReference type="AlphaFoldDB" id="A0AAV8R7J9"/>
<dbReference type="InterPro" id="IPR000626">
    <property type="entry name" value="Ubiquitin-like_dom"/>
</dbReference>
<dbReference type="GO" id="GO:0050821">
    <property type="term" value="P:protein stabilization"/>
    <property type="evidence" value="ECO:0007669"/>
    <property type="project" value="TreeGrafter"/>
</dbReference>
<evidence type="ECO:0000313" key="4">
    <source>
        <dbReference type="Proteomes" id="UP001222027"/>
    </source>
</evidence>
<dbReference type="GO" id="GO:0005737">
    <property type="term" value="C:cytoplasm"/>
    <property type="evidence" value="ECO:0007669"/>
    <property type="project" value="TreeGrafter"/>
</dbReference>
<sequence length="217" mass="23477">MRKSRSDGMVGGRESQSCRMIEWELRPGGMLVQKRSNVVGGPTEPLIKIKVSHGCYQHQLSVPAHSTIGELKRVLAQDTGLEPGEQRLLFRGKEKDDDESLHMAGIVEMCKLVLLEDPASKERKLERMNRHQASEAIAAVGAAADEPAAKVSNSETRVQASMKGADEEFADLTELLYGATAEVRQRRGRGGSESAEEIRGGSPELGGDAGLAEGKKL</sequence>
<protein>
    <recommendedName>
        <fullName evidence="2">Ubiquitin-like domain-containing protein</fullName>
    </recommendedName>
</protein>
<evidence type="ECO:0000256" key="1">
    <source>
        <dbReference type="SAM" id="MobiDB-lite"/>
    </source>
</evidence>
<reference evidence="3 4" key="1">
    <citation type="submission" date="2022-12" db="EMBL/GenBank/DDBJ databases">
        <title>Chromosome-scale assembly of the Ensete ventricosum genome.</title>
        <authorList>
            <person name="Dussert Y."/>
            <person name="Stocks J."/>
            <person name="Wendawek A."/>
            <person name="Woldeyes F."/>
            <person name="Nichols R.A."/>
            <person name="Borrell J.S."/>
        </authorList>
    </citation>
    <scope>NUCLEOTIDE SEQUENCE [LARGE SCALE GENOMIC DNA]</scope>
    <source>
        <strain evidence="4">cv. Maze</strain>
        <tissue evidence="3">Seeds</tissue>
    </source>
</reference>
<dbReference type="GO" id="GO:0000774">
    <property type="term" value="F:adenyl-nucleotide exchange factor activity"/>
    <property type="evidence" value="ECO:0007669"/>
    <property type="project" value="TreeGrafter"/>
</dbReference>
<dbReference type="Gene3D" id="1.20.58.120">
    <property type="entry name" value="BAG domain"/>
    <property type="match status" value="1"/>
</dbReference>
<feature type="domain" description="Ubiquitin-like" evidence="2">
    <location>
        <begin position="47"/>
        <end position="115"/>
    </location>
</feature>
<gene>
    <name evidence="3" type="ORF">OPV22_010495</name>
</gene>
<dbReference type="SUPFAM" id="SSF54236">
    <property type="entry name" value="Ubiquitin-like"/>
    <property type="match status" value="1"/>
</dbReference>
<keyword evidence="4" id="KW-1185">Reference proteome</keyword>
<dbReference type="InterPro" id="IPR039773">
    <property type="entry name" value="BAG_chaperone_regulator"/>
</dbReference>
<dbReference type="PANTHER" id="PTHR12329">
    <property type="entry name" value="BCL2-ASSOCIATED ATHANOGENE"/>
    <property type="match status" value="1"/>
</dbReference>
<proteinExistence type="predicted"/>
<comment type="caution">
    <text evidence="3">The sequence shown here is derived from an EMBL/GenBank/DDBJ whole genome shotgun (WGS) entry which is preliminary data.</text>
</comment>
<feature type="region of interest" description="Disordered" evidence="1">
    <location>
        <begin position="182"/>
        <end position="217"/>
    </location>
</feature>
<organism evidence="3 4">
    <name type="scientific">Ensete ventricosum</name>
    <name type="common">Abyssinian banana</name>
    <name type="synonym">Musa ensete</name>
    <dbReference type="NCBI Taxonomy" id="4639"/>
    <lineage>
        <taxon>Eukaryota</taxon>
        <taxon>Viridiplantae</taxon>
        <taxon>Streptophyta</taxon>
        <taxon>Embryophyta</taxon>
        <taxon>Tracheophyta</taxon>
        <taxon>Spermatophyta</taxon>
        <taxon>Magnoliopsida</taxon>
        <taxon>Liliopsida</taxon>
        <taxon>Zingiberales</taxon>
        <taxon>Musaceae</taxon>
        <taxon>Ensete</taxon>
    </lineage>
</organism>